<feature type="transmembrane region" description="Helical" evidence="1">
    <location>
        <begin position="108"/>
        <end position="135"/>
    </location>
</feature>
<keyword evidence="3" id="KW-1185">Reference proteome</keyword>
<name>A0A2A2FEJ4_9EURY</name>
<evidence type="ECO:0000313" key="2">
    <source>
        <dbReference type="EMBL" id="PAU83029.1"/>
    </source>
</evidence>
<evidence type="ECO:0000256" key="1">
    <source>
        <dbReference type="SAM" id="Phobius"/>
    </source>
</evidence>
<dbReference type="RefSeq" id="WP_095637640.1">
    <property type="nucleotide sequence ID" value="NZ_NSKC01000008.1"/>
</dbReference>
<protein>
    <submittedName>
        <fullName evidence="2">Uncharacterized protein</fullName>
    </submittedName>
</protein>
<keyword evidence="1" id="KW-0812">Transmembrane</keyword>
<dbReference type="OrthoDB" id="330652at2157"/>
<feature type="transmembrane region" description="Helical" evidence="1">
    <location>
        <begin position="80"/>
        <end position="102"/>
    </location>
</feature>
<dbReference type="AlphaFoldDB" id="A0A2A2FEJ4"/>
<evidence type="ECO:0000313" key="3">
    <source>
        <dbReference type="Proteomes" id="UP000218083"/>
    </source>
</evidence>
<keyword evidence="1" id="KW-1133">Transmembrane helix</keyword>
<proteinExistence type="predicted"/>
<keyword evidence="1" id="KW-0472">Membrane</keyword>
<dbReference type="EMBL" id="NSKC01000008">
    <property type="protein sequence ID" value="PAU83029.1"/>
    <property type="molecule type" value="Genomic_DNA"/>
</dbReference>
<accession>A0A2A2FEJ4</accession>
<feature type="transmembrane region" description="Helical" evidence="1">
    <location>
        <begin position="47"/>
        <end position="68"/>
    </location>
</feature>
<sequence length="142" mass="14103">MTWSPLPPAVAAVVAAALSVTRRVPTVVMESSIGVPGPRALSLYTLGGRFAAFVLVYGLLLGAAYRVGRAGGAVDARATTLATGAVGGLVYLVGTAAVLLWTGPSQEVISAVTTLGSAVAVGVQLAVVAFAGIALGRSRIRG</sequence>
<organism evidence="2 3">
    <name type="scientific">Halorubrum salipaludis</name>
    <dbReference type="NCBI Taxonomy" id="2032630"/>
    <lineage>
        <taxon>Archaea</taxon>
        <taxon>Methanobacteriati</taxon>
        <taxon>Methanobacteriota</taxon>
        <taxon>Stenosarchaea group</taxon>
        <taxon>Halobacteria</taxon>
        <taxon>Halobacteriales</taxon>
        <taxon>Haloferacaceae</taxon>
        <taxon>Halorubrum</taxon>
    </lineage>
</organism>
<gene>
    <name evidence="2" type="ORF">CK500_12975</name>
</gene>
<reference evidence="2 3" key="1">
    <citation type="submission" date="2017-08" db="EMBL/GenBank/DDBJ databases">
        <title>The strain WRN001 was isolated from Binhai saline alkaline soil, Tianjin, China.</title>
        <authorList>
            <person name="Liu D."/>
            <person name="Zhang G."/>
        </authorList>
    </citation>
    <scope>NUCLEOTIDE SEQUENCE [LARGE SCALE GENOMIC DNA]</scope>
    <source>
        <strain evidence="2 3">WN019</strain>
    </source>
</reference>
<dbReference type="Proteomes" id="UP000218083">
    <property type="component" value="Unassembled WGS sequence"/>
</dbReference>
<comment type="caution">
    <text evidence="2">The sequence shown here is derived from an EMBL/GenBank/DDBJ whole genome shotgun (WGS) entry which is preliminary data.</text>
</comment>